<dbReference type="PANTHER" id="PTHR46112">
    <property type="entry name" value="AMINOPEPTIDASE"/>
    <property type="match status" value="1"/>
</dbReference>
<keyword evidence="3" id="KW-1185">Reference proteome</keyword>
<protein>
    <recommendedName>
        <fullName evidence="1">Peptidase M24 domain-containing protein</fullName>
    </recommendedName>
</protein>
<comment type="caution">
    <text evidence="2">The sequence shown here is derived from an EMBL/GenBank/DDBJ whole genome shotgun (WGS) entry which is preliminary data.</text>
</comment>
<dbReference type="EMBL" id="BMED01000001">
    <property type="protein sequence ID" value="GGC59965.1"/>
    <property type="molecule type" value="Genomic_DNA"/>
</dbReference>
<dbReference type="SUPFAM" id="SSF55920">
    <property type="entry name" value="Creatinase/aminopeptidase"/>
    <property type="match status" value="1"/>
</dbReference>
<evidence type="ECO:0000259" key="1">
    <source>
        <dbReference type="Pfam" id="PF00557"/>
    </source>
</evidence>
<feature type="domain" description="Peptidase M24" evidence="1">
    <location>
        <begin position="9"/>
        <end position="218"/>
    </location>
</feature>
<dbReference type="InterPro" id="IPR050659">
    <property type="entry name" value="Peptidase_M24B"/>
</dbReference>
<gene>
    <name evidence="2" type="ORF">GCM10011396_03570</name>
</gene>
<evidence type="ECO:0000313" key="3">
    <source>
        <dbReference type="Proteomes" id="UP000637423"/>
    </source>
</evidence>
<dbReference type="RefSeq" id="WP_229750854.1">
    <property type="nucleotide sequence ID" value="NZ_BMED01000001.1"/>
</dbReference>
<sequence>MPTELQIAEHRKVQLAAKSVLNRLAPLITPDDTEQSIAAKAQEMIREAGYPETWYYDCMALVLLGSRSCVSVSGKDYSPADESVGSFNLITIDLSPTHKEYWGDCARSFVVENGKVTDAPQSLEFKNGLSFLRQMHAQMLAVVKPTTTFGQLFDWTNMRIRQGGFVNLDYRNNVGHSIATTREERQYIQANNSVKLGDVPFFSYEPFVRLKGGKWGFKHEGIFYFNQAGALEEL</sequence>
<proteinExistence type="predicted"/>
<dbReference type="CDD" id="cd01066">
    <property type="entry name" value="APP_MetAP"/>
    <property type="match status" value="1"/>
</dbReference>
<reference evidence="2" key="1">
    <citation type="journal article" date="2014" name="Int. J. Syst. Evol. Microbiol.">
        <title>Complete genome sequence of Corynebacterium casei LMG S-19264T (=DSM 44701T), isolated from a smear-ripened cheese.</title>
        <authorList>
            <consortium name="US DOE Joint Genome Institute (JGI-PGF)"/>
            <person name="Walter F."/>
            <person name="Albersmeier A."/>
            <person name="Kalinowski J."/>
            <person name="Ruckert C."/>
        </authorList>
    </citation>
    <scope>NUCLEOTIDE SEQUENCE</scope>
    <source>
        <strain evidence="2">CGMCC 1.10998</strain>
    </source>
</reference>
<name>A0A916XAY0_9BURK</name>
<dbReference type="PANTHER" id="PTHR46112:SF2">
    <property type="entry name" value="XAA-PRO AMINOPEPTIDASE P-RELATED"/>
    <property type="match status" value="1"/>
</dbReference>
<dbReference type="InterPro" id="IPR036005">
    <property type="entry name" value="Creatinase/aminopeptidase-like"/>
</dbReference>
<organism evidence="2 3">
    <name type="scientific">Undibacterium terreum</name>
    <dbReference type="NCBI Taxonomy" id="1224302"/>
    <lineage>
        <taxon>Bacteria</taxon>
        <taxon>Pseudomonadati</taxon>
        <taxon>Pseudomonadota</taxon>
        <taxon>Betaproteobacteria</taxon>
        <taxon>Burkholderiales</taxon>
        <taxon>Oxalobacteraceae</taxon>
        <taxon>Undibacterium</taxon>
    </lineage>
</organism>
<dbReference type="Pfam" id="PF00557">
    <property type="entry name" value="Peptidase_M24"/>
    <property type="match status" value="1"/>
</dbReference>
<evidence type="ECO:0000313" key="2">
    <source>
        <dbReference type="EMBL" id="GGC59965.1"/>
    </source>
</evidence>
<dbReference type="AlphaFoldDB" id="A0A916XAY0"/>
<accession>A0A916XAY0</accession>
<dbReference type="Proteomes" id="UP000637423">
    <property type="component" value="Unassembled WGS sequence"/>
</dbReference>
<reference evidence="2" key="2">
    <citation type="submission" date="2020-09" db="EMBL/GenBank/DDBJ databases">
        <authorList>
            <person name="Sun Q."/>
            <person name="Zhou Y."/>
        </authorList>
    </citation>
    <scope>NUCLEOTIDE SEQUENCE</scope>
    <source>
        <strain evidence="2">CGMCC 1.10998</strain>
    </source>
</reference>
<dbReference type="Gene3D" id="3.90.230.10">
    <property type="entry name" value="Creatinase/methionine aminopeptidase superfamily"/>
    <property type="match status" value="1"/>
</dbReference>
<dbReference type="InterPro" id="IPR000994">
    <property type="entry name" value="Pept_M24"/>
</dbReference>